<proteinExistence type="predicted"/>
<keyword evidence="4" id="KW-1185">Reference proteome</keyword>
<dbReference type="InterPro" id="IPR007111">
    <property type="entry name" value="NACHT_NTPase"/>
</dbReference>
<evidence type="ECO:0000259" key="2">
    <source>
        <dbReference type="PROSITE" id="PS50837"/>
    </source>
</evidence>
<dbReference type="InterPro" id="IPR004843">
    <property type="entry name" value="Calcineurin-like_PHP"/>
</dbReference>
<dbReference type="SUPFAM" id="SSF56300">
    <property type="entry name" value="Metallo-dependent phosphatases"/>
    <property type="match status" value="1"/>
</dbReference>
<dbReference type="InterPro" id="IPR029052">
    <property type="entry name" value="Metallo-depent_PP-like"/>
</dbReference>
<dbReference type="EMBL" id="CP071793">
    <property type="protein sequence ID" value="QTD48295.1"/>
    <property type="molecule type" value="Genomic_DNA"/>
</dbReference>
<feature type="region of interest" description="Disordered" evidence="1">
    <location>
        <begin position="393"/>
        <end position="425"/>
    </location>
</feature>
<dbReference type="SUPFAM" id="SSF52540">
    <property type="entry name" value="P-loop containing nucleoside triphosphate hydrolases"/>
    <property type="match status" value="1"/>
</dbReference>
<dbReference type="Gene3D" id="3.60.21.10">
    <property type="match status" value="1"/>
</dbReference>
<organism evidence="3 4">
    <name type="scientific">Sulfidibacter corallicola</name>
    <dbReference type="NCBI Taxonomy" id="2818388"/>
    <lineage>
        <taxon>Bacteria</taxon>
        <taxon>Pseudomonadati</taxon>
        <taxon>Acidobacteriota</taxon>
        <taxon>Holophagae</taxon>
        <taxon>Acanthopleuribacterales</taxon>
        <taxon>Acanthopleuribacteraceae</taxon>
        <taxon>Sulfidibacter</taxon>
    </lineage>
</organism>
<dbReference type="Pfam" id="PF00149">
    <property type="entry name" value="Metallophos"/>
    <property type="match status" value="1"/>
</dbReference>
<dbReference type="RefSeq" id="WP_272932399.1">
    <property type="nucleotide sequence ID" value="NZ_CP071793.1"/>
</dbReference>
<dbReference type="Gene3D" id="3.90.1580.10">
    <property type="entry name" value="paralog of FGE (formylglycine-generating enzyme)"/>
    <property type="match status" value="1"/>
</dbReference>
<evidence type="ECO:0000313" key="4">
    <source>
        <dbReference type="Proteomes" id="UP000663929"/>
    </source>
</evidence>
<dbReference type="SUPFAM" id="SSF56436">
    <property type="entry name" value="C-type lectin-like"/>
    <property type="match status" value="1"/>
</dbReference>
<protein>
    <submittedName>
        <fullName evidence="3">SUMF1/EgtB/PvdO family nonheme iron enzyme</fullName>
    </submittedName>
</protein>
<dbReference type="InterPro" id="IPR051043">
    <property type="entry name" value="Sulfatase_Mod_Factor_Kinase"/>
</dbReference>
<dbReference type="InterPro" id="IPR005532">
    <property type="entry name" value="SUMF_dom"/>
</dbReference>
<sequence>MDGRLEHASEISWLHLSDFHFGKGQDWQQQRVMNALQRDVIGALEKDDLLPNWVCITGDIANKGLPTEYAAAVKAFDKLANAMGHDPVRDWFLVPGNHDVNRNSIGPFQKKQRQLFDRETVNEILTNAGTLSSFAERQSPFFTFTKDFLGAERAFTAKQPWRVEIREVAGLTIAFLCLNSAWACQDDEDARRIALGEYQVQQALNEARDRGAHLKIALFHHPFEDLREDDRVAVKDLLTAPDGCQFMLRGHLHDSELVYTKYPDSDCFPTAAGACWVDSTYPHRVNWTRLDLANRRIDMRVWSYAHERAGHWALDRRLYRNGFDGKISWPIPDSWRLHPGHSPQPPKASPSIPSTYRRWVQSRVTYSESLNLDEGSKEVRLADLYYPLDTSWETPEEEAERKKKEEQAAKEADRNARLDQGRGGVRRPLDDLLNFDDHRHFLIKGDPGSGKSTFLKYTAYRMLTNEASPCHPILLELKDFADWLDLSDKPATADSLLLWAEAELTSFGISRETLAKESQAGRLCWLLDGLDEVFVPEKRLAVAKILGQFNHCHGEAARVLITTRPHAWAQAGIQEALCLAGRVAPLLSLSQAGQRKLLIKWFEGASPNQGEDLQKNLARRAGGHPRIREMMENPLLLTVIATIFHAGKNLPEYRVELYERAIDVLLTRRFGHEAEHQNSERVPITRGLRRVARAMYEHNRVRSVPHELFVSWFRSTHDDEEKAAALVRRIGARSGFLRARGEPPEYAFSHLGFQEYLAALGFAAEADPFAVLEKHLDQGAWEEVILLTGAYLAKAGTHGGETFYAGLVARAEKEPEALKPLLLATKAAAEAPQGTVDAGAIRILQDRAQAWIANGKGEPEARQELGLALGRLGDPRLERNESVQWVKVAKGSFMMGSEAEEDSQPIHRVTISRDFYLSRYPVTNQEFAAFMNDRGYETEGYWSVRGWRWHTQSEAEFETWWQAFREKHELEEQVRKYFQPGLREPFFWNESKFNGRNQPVVGVSKYEAEAYCGWLKGQLDREPTAWWKMGEMEVRLPREAEWEYAARGPEGRTYPWGDAIPDRTRANYDVALRNTSVVGLYPQGTTAEGLWDMAGNVWEWCEDDWKEDYRARGEEARDPVGRVDGENACLRGGSWFNRARGLPAACRFGRRAGVRGSGVGFRCCCVAVPRAEP</sequence>
<dbReference type="PANTHER" id="PTHR23150">
    <property type="entry name" value="SULFATASE MODIFYING FACTOR 1, 2"/>
    <property type="match status" value="1"/>
</dbReference>
<dbReference type="GO" id="GO:0016787">
    <property type="term" value="F:hydrolase activity"/>
    <property type="evidence" value="ECO:0007669"/>
    <property type="project" value="InterPro"/>
</dbReference>
<dbReference type="InterPro" id="IPR042095">
    <property type="entry name" value="SUMF_sf"/>
</dbReference>
<dbReference type="PROSITE" id="PS50837">
    <property type="entry name" value="NACHT"/>
    <property type="match status" value="1"/>
</dbReference>
<reference evidence="3" key="1">
    <citation type="submission" date="2021-03" db="EMBL/GenBank/DDBJ databases">
        <title>Acanthopleuribacteraceae sp. M133.</title>
        <authorList>
            <person name="Wang G."/>
        </authorList>
    </citation>
    <scope>NUCLEOTIDE SEQUENCE</scope>
    <source>
        <strain evidence="3">M133</strain>
    </source>
</reference>
<feature type="domain" description="NACHT" evidence="2">
    <location>
        <begin position="439"/>
        <end position="567"/>
    </location>
</feature>
<name>A0A8A4TNY3_SULCO</name>
<evidence type="ECO:0000313" key="3">
    <source>
        <dbReference type="EMBL" id="QTD48295.1"/>
    </source>
</evidence>
<dbReference type="KEGG" id="scor:J3U87_22175"/>
<dbReference type="Pfam" id="PF05729">
    <property type="entry name" value="NACHT"/>
    <property type="match status" value="1"/>
</dbReference>
<dbReference type="InterPro" id="IPR027417">
    <property type="entry name" value="P-loop_NTPase"/>
</dbReference>
<gene>
    <name evidence="3" type="ORF">J3U87_22175</name>
</gene>
<evidence type="ECO:0000256" key="1">
    <source>
        <dbReference type="SAM" id="MobiDB-lite"/>
    </source>
</evidence>
<dbReference type="GO" id="GO:0120147">
    <property type="term" value="F:formylglycine-generating oxidase activity"/>
    <property type="evidence" value="ECO:0007669"/>
    <property type="project" value="TreeGrafter"/>
</dbReference>
<dbReference type="PANTHER" id="PTHR23150:SF19">
    <property type="entry name" value="FORMYLGLYCINE-GENERATING ENZYME"/>
    <property type="match status" value="1"/>
</dbReference>
<dbReference type="AlphaFoldDB" id="A0A8A4TNY3"/>
<accession>A0A8A4TNY3</accession>
<dbReference type="Pfam" id="PF03781">
    <property type="entry name" value="FGE-sulfatase"/>
    <property type="match status" value="1"/>
</dbReference>
<dbReference type="Gene3D" id="3.40.50.300">
    <property type="entry name" value="P-loop containing nucleotide triphosphate hydrolases"/>
    <property type="match status" value="1"/>
</dbReference>
<dbReference type="Proteomes" id="UP000663929">
    <property type="component" value="Chromosome"/>
</dbReference>
<feature type="compositionally biased region" description="Basic and acidic residues" evidence="1">
    <location>
        <begin position="399"/>
        <end position="420"/>
    </location>
</feature>
<dbReference type="InterPro" id="IPR016187">
    <property type="entry name" value="CTDL_fold"/>
</dbReference>